<dbReference type="GO" id="GO:0005737">
    <property type="term" value="C:cytoplasm"/>
    <property type="evidence" value="ECO:0007669"/>
    <property type="project" value="TreeGrafter"/>
</dbReference>
<dbReference type="GO" id="GO:0016491">
    <property type="term" value="F:oxidoreductase activity"/>
    <property type="evidence" value="ECO:0007669"/>
    <property type="project" value="UniProtKB-KW"/>
</dbReference>
<dbReference type="PANTHER" id="PTHR43625:SF40">
    <property type="entry name" value="ALDO-KETO REDUCTASE YAKC [NADP(+)]"/>
    <property type="match status" value="1"/>
</dbReference>
<evidence type="ECO:0000313" key="4">
    <source>
        <dbReference type="Proteomes" id="UP000294847"/>
    </source>
</evidence>
<proteinExistence type="predicted"/>
<dbReference type="PANTHER" id="PTHR43625">
    <property type="entry name" value="AFLATOXIN B1 ALDEHYDE REDUCTASE"/>
    <property type="match status" value="1"/>
</dbReference>
<dbReference type="Gene3D" id="3.20.20.100">
    <property type="entry name" value="NADP-dependent oxidoreductase domain"/>
    <property type="match status" value="1"/>
</dbReference>
<feature type="domain" description="NADP-dependent oxidoreductase" evidence="2">
    <location>
        <begin position="22"/>
        <end position="318"/>
    </location>
</feature>
<evidence type="ECO:0000256" key="1">
    <source>
        <dbReference type="ARBA" id="ARBA00023002"/>
    </source>
</evidence>
<reference evidence="3 4" key="1">
    <citation type="journal article" date="2019" name="Mol. Biol. Evol.">
        <title>Blast fungal genomes show frequent chromosomal changes, gene gains and losses, and effector gene turnover.</title>
        <authorList>
            <person name="Gomez Luciano L.B."/>
            <person name="Jason Tsai I."/>
            <person name="Chuma I."/>
            <person name="Tosa Y."/>
            <person name="Chen Y.H."/>
            <person name="Li J.Y."/>
            <person name="Li M.Y."/>
            <person name="Jade Lu M.Y."/>
            <person name="Nakayashiki H."/>
            <person name="Li W.H."/>
        </authorList>
    </citation>
    <scope>NUCLEOTIDE SEQUENCE [LARGE SCALE GENOMIC DNA]</scope>
    <source>
        <strain evidence="3">MZ5-1-6</strain>
    </source>
</reference>
<dbReference type="InterPro" id="IPR036812">
    <property type="entry name" value="NAD(P)_OxRdtase_dom_sf"/>
</dbReference>
<dbReference type="InterPro" id="IPR023210">
    <property type="entry name" value="NADP_OxRdtase_dom"/>
</dbReference>
<dbReference type="Proteomes" id="UP000294847">
    <property type="component" value="Chromosome 4"/>
</dbReference>
<sequence length="341" mass="38008">MAPPAQIPTRRMGKDGPEVACIGFGLMGLSFGYGAVESEEERFKVLDRAWEIGATNWDTADIYGDSEDLVGKWFKMHPERRKDIFLATKFGVTGTIENLSADSSPEYCRQASRRSFERLGVDYVDLYYVHRLTESVPVEKTIEAMAELVKEGKVKYLGMSECSSSSVRRAHKVHPIAAVQVEYNPWDLAIEGDEGTNLLATCRELGISVVAYSPFSRGLLTGALKSREDFNDPTDCRLFLPRYSEENFPKNLELVAEIEKIAKEKGCTSGQLVLAWLLAQGNEIIPIPGTKRIKFLEENTAAAHVKLTAEEEKKIRNLVDKANIQGDRGAFINSYGDTVEL</sequence>
<dbReference type="EMBL" id="CP034207">
    <property type="protein sequence ID" value="QBZ61918.1"/>
    <property type="molecule type" value="Genomic_DNA"/>
</dbReference>
<dbReference type="InterPro" id="IPR050791">
    <property type="entry name" value="Aldo-Keto_reductase"/>
</dbReference>
<evidence type="ECO:0000259" key="2">
    <source>
        <dbReference type="Pfam" id="PF00248"/>
    </source>
</evidence>
<keyword evidence="1" id="KW-0560">Oxidoreductase</keyword>
<evidence type="ECO:0000313" key="3">
    <source>
        <dbReference type="EMBL" id="QBZ61918.1"/>
    </source>
</evidence>
<dbReference type="SUPFAM" id="SSF51430">
    <property type="entry name" value="NAD(P)-linked oxidoreductase"/>
    <property type="match status" value="1"/>
</dbReference>
<protein>
    <recommendedName>
        <fullName evidence="2">NADP-dependent oxidoreductase domain-containing protein</fullName>
    </recommendedName>
</protein>
<gene>
    <name evidence="3" type="ORF">PoMZ_08879</name>
</gene>
<dbReference type="InterPro" id="IPR020471">
    <property type="entry name" value="AKR"/>
</dbReference>
<dbReference type="PRINTS" id="PR00069">
    <property type="entry name" value="ALDKETRDTASE"/>
</dbReference>
<name>A0A4V1C726_PYROR</name>
<dbReference type="AlphaFoldDB" id="A0A4V1C726"/>
<dbReference type="Pfam" id="PF00248">
    <property type="entry name" value="Aldo_ket_red"/>
    <property type="match status" value="1"/>
</dbReference>
<organism evidence="3 4">
    <name type="scientific">Pyricularia oryzae</name>
    <name type="common">Rice blast fungus</name>
    <name type="synonym">Magnaporthe oryzae</name>
    <dbReference type="NCBI Taxonomy" id="318829"/>
    <lineage>
        <taxon>Eukaryota</taxon>
        <taxon>Fungi</taxon>
        <taxon>Dikarya</taxon>
        <taxon>Ascomycota</taxon>
        <taxon>Pezizomycotina</taxon>
        <taxon>Sordariomycetes</taxon>
        <taxon>Sordariomycetidae</taxon>
        <taxon>Magnaporthales</taxon>
        <taxon>Pyriculariaceae</taxon>
        <taxon>Pyricularia</taxon>
    </lineage>
</organism>
<accession>A0A4V1C726</accession>